<evidence type="ECO:0000313" key="2">
    <source>
        <dbReference type="Proteomes" id="UP000306420"/>
    </source>
</evidence>
<dbReference type="Gene3D" id="1.10.1790.10">
    <property type="entry name" value="PRD domain"/>
    <property type="match status" value="1"/>
</dbReference>
<protein>
    <submittedName>
        <fullName evidence="1">PRD domain-containing protein</fullName>
    </submittedName>
</protein>
<comment type="caution">
    <text evidence="1">The sequence shown here is derived from an EMBL/GenBank/DDBJ whole genome shotgun (WGS) entry which is preliminary data.</text>
</comment>
<name>A0A5R9DUQ1_9LACT</name>
<gene>
    <name evidence="1" type="ORF">FEZ33_09175</name>
</gene>
<organism evidence="1 2">
    <name type="scientific">Ruoffia tabacinasalis</name>
    <dbReference type="NCBI Taxonomy" id="87458"/>
    <lineage>
        <taxon>Bacteria</taxon>
        <taxon>Bacillati</taxon>
        <taxon>Bacillota</taxon>
        <taxon>Bacilli</taxon>
        <taxon>Lactobacillales</taxon>
        <taxon>Aerococcaceae</taxon>
        <taxon>Ruoffia</taxon>
    </lineage>
</organism>
<proteinExistence type="predicted"/>
<dbReference type="EMBL" id="VBSP01000036">
    <property type="protein sequence ID" value="TLQ40157.1"/>
    <property type="molecule type" value="Genomic_DNA"/>
</dbReference>
<dbReference type="RefSeq" id="WP_138405085.1">
    <property type="nucleotide sequence ID" value="NZ_VBSP01000036.1"/>
</dbReference>
<accession>A0A5R9DUQ1</accession>
<dbReference type="OrthoDB" id="2184498at2"/>
<dbReference type="Proteomes" id="UP000306420">
    <property type="component" value="Unassembled WGS sequence"/>
</dbReference>
<reference evidence="1 2" key="1">
    <citation type="submission" date="2019-05" db="EMBL/GenBank/DDBJ databases">
        <title>The metagenome of a microbial culture collection derived from dairy environment covers the genomic content of the human microbiome.</title>
        <authorList>
            <person name="Roder T."/>
            <person name="Wuthrich D."/>
            <person name="Sattari Z."/>
            <person name="Von Ah U."/>
            <person name="Bar C."/>
            <person name="Ronchi F."/>
            <person name="Macpherson A.J."/>
            <person name="Ganal-Vonarburg S.C."/>
            <person name="Bruggmann R."/>
            <person name="Vergeres G."/>
        </authorList>
    </citation>
    <scope>NUCLEOTIDE SEQUENCE [LARGE SCALE GENOMIC DNA]</scope>
    <source>
        <strain evidence="1 2">FAM 24227</strain>
    </source>
</reference>
<dbReference type="AlphaFoldDB" id="A0A5R9DUQ1"/>
<sequence length="111" mass="12878">MILEKLKILEENNLIDAVARQHVINAGELLIRENVIAQLNDAEVFLTHLAMSFSREEDLNKVDEDINQQLVANSHYSEVVNLWNKIQEELAISLNPEEDDYMYMHLLALME</sequence>
<evidence type="ECO:0000313" key="1">
    <source>
        <dbReference type="EMBL" id="TLQ40157.1"/>
    </source>
</evidence>